<keyword evidence="1" id="KW-0732">Signal</keyword>
<feature type="signal peptide" evidence="1">
    <location>
        <begin position="1"/>
        <end position="26"/>
    </location>
</feature>
<accession>U6MPF8</accession>
<dbReference type="Proteomes" id="UP000030754">
    <property type="component" value="Unassembled WGS sequence"/>
</dbReference>
<dbReference type="OrthoDB" id="10280379at2759"/>
<dbReference type="VEuPathDB" id="ToxoDB:ENH_00026450"/>
<evidence type="ECO:0000313" key="2">
    <source>
        <dbReference type="EMBL" id="CDJ64973.1"/>
    </source>
</evidence>
<dbReference type="GeneID" id="25472813"/>
<dbReference type="AlphaFoldDB" id="U6MPF8"/>
<dbReference type="EMBL" id="HG723041">
    <property type="protein sequence ID" value="CDJ64973.1"/>
    <property type="molecule type" value="Genomic_DNA"/>
</dbReference>
<feature type="chain" id="PRO_5004676625" evidence="1">
    <location>
        <begin position="27"/>
        <end position="329"/>
    </location>
</feature>
<evidence type="ECO:0000313" key="3">
    <source>
        <dbReference type="Proteomes" id="UP000030754"/>
    </source>
</evidence>
<protein>
    <submittedName>
        <fullName evidence="2">Uncharacterized protein</fullName>
    </submittedName>
</protein>
<proteinExistence type="predicted"/>
<reference evidence="2" key="2">
    <citation type="submission" date="2013-10" db="EMBL/GenBank/DDBJ databases">
        <authorList>
            <person name="Aslett M."/>
        </authorList>
    </citation>
    <scope>NUCLEOTIDE SEQUENCE [LARGE SCALE GENOMIC DNA]</scope>
    <source>
        <strain evidence="2">Houghton</strain>
    </source>
</reference>
<name>U6MPF8_9EIME</name>
<gene>
    <name evidence="2" type="ORF">ENH_00026450</name>
</gene>
<evidence type="ECO:0000256" key="1">
    <source>
        <dbReference type="SAM" id="SignalP"/>
    </source>
</evidence>
<keyword evidence="3" id="KW-1185">Reference proteome</keyword>
<dbReference type="RefSeq" id="XP_013433440.1">
    <property type="nucleotide sequence ID" value="XM_013577986.1"/>
</dbReference>
<sequence>MWPLSASQGRFGHLVVLALWVMPTEGMSTQNTQLHSPHLGKDSNGLQRYTKLQGGGDTSLSTIGSFALSYAPSEEPITSGHKLERGKHSNEEFSGVQLASSRSVQPEAQNQIDDILHNVRTFISKTTLKNRFLVISSYYKLYSLFRACAVAYGLGFLFSNVNQIAGLANIVVGTLTSLFLNRWMHNVYAEIISGAKLPDKVENSLSTFIRNDRKRIDSFTHSSMIASIKEAMMTSVRSALNPQSLGDTIDRALVPLGPSGPQLMNFSTESISMDEFKSKYPFVFLLRHVETPVHAFTSGKRPGLRHGPFSSLHLALPYIIRQWRSAAVL</sequence>
<organism evidence="2 3">
    <name type="scientific">Eimeria necatrix</name>
    <dbReference type="NCBI Taxonomy" id="51315"/>
    <lineage>
        <taxon>Eukaryota</taxon>
        <taxon>Sar</taxon>
        <taxon>Alveolata</taxon>
        <taxon>Apicomplexa</taxon>
        <taxon>Conoidasida</taxon>
        <taxon>Coccidia</taxon>
        <taxon>Eucoccidiorida</taxon>
        <taxon>Eimeriorina</taxon>
        <taxon>Eimeriidae</taxon>
        <taxon>Eimeria</taxon>
    </lineage>
</organism>
<reference evidence="2" key="1">
    <citation type="submission" date="2013-10" db="EMBL/GenBank/DDBJ databases">
        <title>Genomic analysis of the causative agents of coccidiosis in chickens.</title>
        <authorList>
            <person name="Reid A.J."/>
            <person name="Blake D."/>
            <person name="Billington K."/>
            <person name="Browne H."/>
            <person name="Dunn M."/>
            <person name="Hung S."/>
            <person name="Kawahara F."/>
            <person name="Miranda-Saavedra D."/>
            <person name="Mourier T."/>
            <person name="Nagra H."/>
            <person name="Otto T.D."/>
            <person name="Rawlings N."/>
            <person name="Sanchez A."/>
            <person name="Sanders M."/>
            <person name="Subramaniam C."/>
            <person name="Tay Y."/>
            <person name="Dear P."/>
            <person name="Doerig C."/>
            <person name="Gruber A."/>
            <person name="Parkinson J."/>
            <person name="Shirley M."/>
            <person name="Wan K.L."/>
            <person name="Berriman M."/>
            <person name="Tomley F."/>
            <person name="Pain A."/>
        </authorList>
    </citation>
    <scope>NUCLEOTIDE SEQUENCE [LARGE SCALE GENOMIC DNA]</scope>
    <source>
        <strain evidence="2">Houghton</strain>
    </source>
</reference>